<evidence type="ECO:0000256" key="5">
    <source>
        <dbReference type="ARBA" id="ARBA00022862"/>
    </source>
</evidence>
<gene>
    <name evidence="11" type="ORF">HHI36_003356</name>
</gene>
<evidence type="ECO:0000256" key="2">
    <source>
        <dbReference type="ARBA" id="ARBA00012682"/>
    </source>
</evidence>
<feature type="domain" description="HMA" evidence="10">
    <location>
        <begin position="3"/>
        <end position="65"/>
    </location>
</feature>
<keyword evidence="12" id="KW-1185">Reference proteome</keyword>
<dbReference type="CDD" id="cd00371">
    <property type="entry name" value="HMA"/>
    <property type="match status" value="1"/>
</dbReference>
<evidence type="ECO:0000256" key="8">
    <source>
        <dbReference type="ARBA" id="ARBA00032899"/>
    </source>
</evidence>
<keyword evidence="5" id="KW-0049">Antioxidant</keyword>
<dbReference type="EC" id="1.15.1.1" evidence="2"/>
<evidence type="ECO:0000256" key="4">
    <source>
        <dbReference type="ARBA" id="ARBA00022833"/>
    </source>
</evidence>
<evidence type="ECO:0000313" key="11">
    <source>
        <dbReference type="EMBL" id="KAL3288911.1"/>
    </source>
</evidence>
<comment type="caution">
    <text evidence="11">The sequence shown here is derived from an EMBL/GenBank/DDBJ whole genome shotgun (WGS) entry which is preliminary data.</text>
</comment>
<keyword evidence="3" id="KW-0479">Metal-binding</keyword>
<dbReference type="InterPro" id="IPR001424">
    <property type="entry name" value="SOD_Cu_Zn_dom"/>
</dbReference>
<evidence type="ECO:0000256" key="6">
    <source>
        <dbReference type="ARBA" id="ARBA00023002"/>
    </source>
</evidence>
<dbReference type="Gene3D" id="3.30.70.100">
    <property type="match status" value="1"/>
</dbReference>
<comment type="catalytic activity">
    <reaction evidence="9">
        <text>2 superoxide + 2 H(+) = H2O2 + O2</text>
        <dbReference type="Rhea" id="RHEA:20696"/>
        <dbReference type="ChEBI" id="CHEBI:15378"/>
        <dbReference type="ChEBI" id="CHEBI:15379"/>
        <dbReference type="ChEBI" id="CHEBI:16240"/>
        <dbReference type="ChEBI" id="CHEBI:18421"/>
        <dbReference type="EC" id="1.15.1.1"/>
    </reaction>
</comment>
<reference evidence="11 12" key="1">
    <citation type="journal article" date="2021" name="BMC Biol.">
        <title>Horizontally acquired antibacterial genes associated with adaptive radiation of ladybird beetles.</title>
        <authorList>
            <person name="Li H.S."/>
            <person name="Tang X.F."/>
            <person name="Huang Y.H."/>
            <person name="Xu Z.Y."/>
            <person name="Chen M.L."/>
            <person name="Du X.Y."/>
            <person name="Qiu B.Y."/>
            <person name="Chen P.T."/>
            <person name="Zhang W."/>
            <person name="Slipinski A."/>
            <person name="Escalona H.E."/>
            <person name="Waterhouse R.M."/>
            <person name="Zwick A."/>
            <person name="Pang H."/>
        </authorList>
    </citation>
    <scope>NUCLEOTIDE SEQUENCE [LARGE SCALE GENOMIC DNA]</scope>
    <source>
        <strain evidence="11">SYSU2018</strain>
    </source>
</reference>
<sequence length="232" mass="25159">MSSTKTEFAVNMTCDNCVKAVKESLSSPYVHIVDIDLKKNSVIVESSLSTTELIQKIETSGKKVVLKGIGETSAGVAILEAGKPEIKGVVRFVQLQNSCIVDGTVDGLKPGKYQLTVHENGDISNGCDSCGDTFNPNDLKMGLEEKRYGELGEIRALSNGRSSFRLENNIVKLRDLIGRSLVISQINNNREQRYTCGIIARSAGLFQNPKTICACSGASIWDETIDPKKASL</sequence>
<accession>A0ABD2PDN2</accession>
<dbReference type="InterPro" id="IPR006121">
    <property type="entry name" value="HMA_dom"/>
</dbReference>
<dbReference type="AlphaFoldDB" id="A0ABD2PDN2"/>
<organism evidence="11 12">
    <name type="scientific">Cryptolaemus montrouzieri</name>
    <dbReference type="NCBI Taxonomy" id="559131"/>
    <lineage>
        <taxon>Eukaryota</taxon>
        <taxon>Metazoa</taxon>
        <taxon>Ecdysozoa</taxon>
        <taxon>Arthropoda</taxon>
        <taxon>Hexapoda</taxon>
        <taxon>Insecta</taxon>
        <taxon>Pterygota</taxon>
        <taxon>Neoptera</taxon>
        <taxon>Endopterygota</taxon>
        <taxon>Coleoptera</taxon>
        <taxon>Polyphaga</taxon>
        <taxon>Cucujiformia</taxon>
        <taxon>Coccinelloidea</taxon>
        <taxon>Coccinellidae</taxon>
        <taxon>Scymninae</taxon>
        <taxon>Scymnini</taxon>
        <taxon>Cryptolaemus</taxon>
    </lineage>
</organism>
<dbReference type="Pfam" id="PF00403">
    <property type="entry name" value="HMA"/>
    <property type="match status" value="1"/>
</dbReference>
<evidence type="ECO:0000256" key="3">
    <source>
        <dbReference type="ARBA" id="ARBA00022723"/>
    </source>
</evidence>
<evidence type="ECO:0000256" key="1">
    <source>
        <dbReference type="ARBA" id="ARBA00001973"/>
    </source>
</evidence>
<dbReference type="InterPro" id="IPR036163">
    <property type="entry name" value="HMA_dom_sf"/>
</dbReference>
<keyword evidence="6" id="KW-0560">Oxidoreductase</keyword>
<comment type="similarity">
    <text evidence="7">In the C-terminal section; belongs to the Cu-Zn superoxide dismutase family.</text>
</comment>
<dbReference type="InterPro" id="IPR024134">
    <property type="entry name" value="SOD_Cu/Zn_/chaperone"/>
</dbReference>
<dbReference type="EMBL" id="JABFTP020000185">
    <property type="protein sequence ID" value="KAL3288911.1"/>
    <property type="molecule type" value="Genomic_DNA"/>
</dbReference>
<dbReference type="GO" id="GO:0046872">
    <property type="term" value="F:metal ion binding"/>
    <property type="evidence" value="ECO:0007669"/>
    <property type="project" value="UniProtKB-KW"/>
</dbReference>
<dbReference type="PROSITE" id="PS50846">
    <property type="entry name" value="HMA_2"/>
    <property type="match status" value="1"/>
</dbReference>
<dbReference type="SUPFAM" id="SSF49329">
    <property type="entry name" value="Cu,Zn superoxide dismutase-like"/>
    <property type="match status" value="1"/>
</dbReference>
<name>A0ABD2PDN2_9CUCU</name>
<dbReference type="PANTHER" id="PTHR10003">
    <property type="entry name" value="SUPEROXIDE DISMUTASE CU-ZN -RELATED"/>
    <property type="match status" value="1"/>
</dbReference>
<proteinExistence type="inferred from homology"/>
<keyword evidence="4" id="KW-0862">Zinc</keyword>
<evidence type="ECO:0000313" key="12">
    <source>
        <dbReference type="Proteomes" id="UP001516400"/>
    </source>
</evidence>
<dbReference type="GO" id="GO:0004784">
    <property type="term" value="F:superoxide dismutase activity"/>
    <property type="evidence" value="ECO:0007669"/>
    <property type="project" value="UniProtKB-EC"/>
</dbReference>
<evidence type="ECO:0000259" key="10">
    <source>
        <dbReference type="PROSITE" id="PS50846"/>
    </source>
</evidence>
<dbReference type="Gene3D" id="2.60.40.200">
    <property type="entry name" value="Superoxide dismutase, copper/zinc binding domain"/>
    <property type="match status" value="1"/>
</dbReference>
<dbReference type="Proteomes" id="UP001516400">
    <property type="component" value="Unassembled WGS sequence"/>
</dbReference>
<protein>
    <recommendedName>
        <fullName evidence="2">superoxide dismutase</fullName>
        <ecNumber evidence="2">1.15.1.1</ecNumber>
    </recommendedName>
    <alternativeName>
        <fullName evidence="8">Superoxide dismutase copper chaperone</fullName>
    </alternativeName>
</protein>
<dbReference type="SUPFAM" id="SSF55008">
    <property type="entry name" value="HMA, heavy metal-associated domain"/>
    <property type="match status" value="1"/>
</dbReference>
<dbReference type="Pfam" id="PF00080">
    <property type="entry name" value="Sod_Cu"/>
    <property type="match status" value="1"/>
</dbReference>
<evidence type="ECO:0000256" key="7">
    <source>
        <dbReference type="ARBA" id="ARBA00025798"/>
    </source>
</evidence>
<dbReference type="InterPro" id="IPR036423">
    <property type="entry name" value="SOD-like_Cu/Zn_dom_sf"/>
</dbReference>
<comment type="cofactor">
    <cofactor evidence="1">
        <name>Cu(2+)</name>
        <dbReference type="ChEBI" id="CHEBI:29036"/>
    </cofactor>
</comment>
<evidence type="ECO:0000256" key="9">
    <source>
        <dbReference type="ARBA" id="ARBA00049204"/>
    </source>
</evidence>